<dbReference type="SUPFAM" id="SSF53649">
    <property type="entry name" value="Alkaline phosphatase-like"/>
    <property type="match status" value="1"/>
</dbReference>
<dbReference type="AlphaFoldDB" id="A0A183I5Y7"/>
<dbReference type="Proteomes" id="UP000267606">
    <property type="component" value="Unassembled WGS sequence"/>
</dbReference>
<dbReference type="GO" id="GO:0016787">
    <property type="term" value="F:hydrolase activity"/>
    <property type="evidence" value="ECO:0007669"/>
    <property type="project" value="UniProtKB-ARBA"/>
</dbReference>
<dbReference type="WBParaSite" id="OFLC_0001516001-mRNA-1">
    <property type="protein sequence ID" value="OFLC_0001516001-mRNA-1"/>
    <property type="gene ID" value="OFLC_0001516001"/>
</dbReference>
<accession>A0A183I5Y7</accession>
<reference evidence="1 2" key="2">
    <citation type="submission" date="2018-11" db="EMBL/GenBank/DDBJ databases">
        <authorList>
            <consortium name="Pathogen Informatics"/>
        </authorList>
    </citation>
    <scope>NUCLEOTIDE SEQUENCE [LARGE SCALE GENOMIC DNA]</scope>
</reference>
<name>A0A183I5Y7_9BILA</name>
<dbReference type="EMBL" id="UZAJ01041676">
    <property type="protein sequence ID" value="VDP20575.1"/>
    <property type="molecule type" value="Genomic_DNA"/>
</dbReference>
<dbReference type="PANTHER" id="PTHR10151:SF120">
    <property type="entry name" value="BIS(5'-ADENOSYL)-TRIPHOSPHATASE"/>
    <property type="match status" value="1"/>
</dbReference>
<protein>
    <submittedName>
        <fullName evidence="3">Alkaline phosphatase family protein</fullName>
    </submittedName>
</protein>
<dbReference type="InterPro" id="IPR002591">
    <property type="entry name" value="Phosphodiest/P_Trfase"/>
</dbReference>
<evidence type="ECO:0000313" key="2">
    <source>
        <dbReference type="Proteomes" id="UP000267606"/>
    </source>
</evidence>
<dbReference type="Gene3D" id="3.40.720.10">
    <property type="entry name" value="Alkaline Phosphatase, subunit A"/>
    <property type="match status" value="1"/>
</dbReference>
<sequence>MDGFRYDLLNAATVPNIWNFATKGVYFKNGCRPQYLTFTAPNHASIATGLLVESHGIVANYFYDPATNTT</sequence>
<keyword evidence="2" id="KW-1185">Reference proteome</keyword>
<reference evidence="3" key="1">
    <citation type="submission" date="2016-06" db="UniProtKB">
        <authorList>
            <consortium name="WormBaseParasite"/>
        </authorList>
    </citation>
    <scope>IDENTIFICATION</scope>
</reference>
<dbReference type="PANTHER" id="PTHR10151">
    <property type="entry name" value="ECTONUCLEOTIDE PYROPHOSPHATASE/PHOSPHODIESTERASE"/>
    <property type="match status" value="1"/>
</dbReference>
<dbReference type="Pfam" id="PF01663">
    <property type="entry name" value="Phosphodiest"/>
    <property type="match status" value="1"/>
</dbReference>
<proteinExistence type="predicted"/>
<organism evidence="3">
    <name type="scientific">Onchocerca flexuosa</name>
    <dbReference type="NCBI Taxonomy" id="387005"/>
    <lineage>
        <taxon>Eukaryota</taxon>
        <taxon>Metazoa</taxon>
        <taxon>Ecdysozoa</taxon>
        <taxon>Nematoda</taxon>
        <taxon>Chromadorea</taxon>
        <taxon>Rhabditida</taxon>
        <taxon>Spirurina</taxon>
        <taxon>Spiruromorpha</taxon>
        <taxon>Filarioidea</taxon>
        <taxon>Onchocercidae</taxon>
        <taxon>Onchocerca</taxon>
    </lineage>
</organism>
<dbReference type="STRING" id="387005.A0A183I5Y7"/>
<evidence type="ECO:0000313" key="3">
    <source>
        <dbReference type="WBParaSite" id="OFLC_0001516001-mRNA-1"/>
    </source>
</evidence>
<gene>
    <name evidence="1" type="ORF">OFLC_LOCUS15148</name>
</gene>
<dbReference type="InterPro" id="IPR017850">
    <property type="entry name" value="Alkaline_phosphatase_core_sf"/>
</dbReference>
<evidence type="ECO:0000313" key="1">
    <source>
        <dbReference type="EMBL" id="VDP20575.1"/>
    </source>
</evidence>